<dbReference type="RefSeq" id="WP_406825434.1">
    <property type="nucleotide sequence ID" value="NZ_CP157485.1"/>
</dbReference>
<reference evidence="1" key="1">
    <citation type="submission" date="2024-05" db="EMBL/GenBank/DDBJ databases">
        <authorList>
            <person name="Kim S."/>
            <person name="Heo J."/>
            <person name="Choi H."/>
            <person name="Choi Y."/>
            <person name="Kwon S.-W."/>
            <person name="Kim Y."/>
        </authorList>
    </citation>
    <scope>NUCLEOTIDE SEQUENCE</scope>
    <source>
        <strain evidence="1">KACC 23697</strain>
    </source>
</reference>
<name>A0AAU7K732_9SPHI</name>
<dbReference type="AlphaFoldDB" id="A0AAU7K732"/>
<accession>A0AAU7K732</accession>
<proteinExistence type="predicted"/>
<dbReference type="EMBL" id="CP157485">
    <property type="protein sequence ID" value="XBO48044.1"/>
    <property type="molecule type" value="Genomic_DNA"/>
</dbReference>
<protein>
    <submittedName>
        <fullName evidence="1">Uncharacterized protein</fullName>
    </submittedName>
</protein>
<evidence type="ECO:0000313" key="1">
    <source>
        <dbReference type="EMBL" id="XBO48044.1"/>
    </source>
</evidence>
<sequence>MLKKLTFQAIDGYEYPITVEQIKFVDNGIGRVKFKIQDIVSKGILQRVGNEWIQLEGDIKASHISPIGAVIRLNFDT</sequence>
<organism evidence="1">
    <name type="scientific">Pedobacter sp. KACC 23697</name>
    <dbReference type="NCBI Taxonomy" id="3149230"/>
    <lineage>
        <taxon>Bacteria</taxon>
        <taxon>Pseudomonadati</taxon>
        <taxon>Bacteroidota</taxon>
        <taxon>Sphingobacteriia</taxon>
        <taxon>Sphingobacteriales</taxon>
        <taxon>Sphingobacteriaceae</taxon>
        <taxon>Pedobacter</taxon>
    </lineage>
</organism>
<gene>
    <name evidence="1" type="ORF">ABEG20_00325</name>
</gene>